<gene>
    <name evidence="1" type="ORF">M9H77_36411</name>
</gene>
<keyword evidence="2" id="KW-1185">Reference proteome</keyword>
<protein>
    <submittedName>
        <fullName evidence="1">Uncharacterized protein</fullName>
    </submittedName>
</protein>
<dbReference type="Proteomes" id="UP001060085">
    <property type="component" value="Linkage Group LG08"/>
</dbReference>
<name>A0ACB9ZRQ0_CATRO</name>
<accession>A0ACB9ZRQ0</accession>
<reference evidence="2" key="1">
    <citation type="journal article" date="2023" name="Nat. Plants">
        <title>Single-cell RNA sequencing provides a high-resolution roadmap for understanding the multicellular compartmentation of specialized metabolism.</title>
        <authorList>
            <person name="Sun S."/>
            <person name="Shen X."/>
            <person name="Li Y."/>
            <person name="Li Y."/>
            <person name="Wang S."/>
            <person name="Li R."/>
            <person name="Zhang H."/>
            <person name="Shen G."/>
            <person name="Guo B."/>
            <person name="Wei J."/>
            <person name="Xu J."/>
            <person name="St-Pierre B."/>
            <person name="Chen S."/>
            <person name="Sun C."/>
        </authorList>
    </citation>
    <scope>NUCLEOTIDE SEQUENCE [LARGE SCALE GENOMIC DNA]</scope>
</reference>
<evidence type="ECO:0000313" key="2">
    <source>
        <dbReference type="Proteomes" id="UP001060085"/>
    </source>
</evidence>
<dbReference type="EMBL" id="CM044708">
    <property type="protein sequence ID" value="KAI5650406.1"/>
    <property type="molecule type" value="Genomic_DNA"/>
</dbReference>
<proteinExistence type="predicted"/>
<comment type="caution">
    <text evidence="1">The sequence shown here is derived from an EMBL/GenBank/DDBJ whole genome shotgun (WGS) entry which is preliminary data.</text>
</comment>
<sequence>MNEDGQLDEKIQGPIVRPGAKKIKENDDHVAHGLMIAIEGTMNKGLKFKNGGLKDDRNHPKLLMKEKKGLEVELQVELRSRTAPSSSLELLKRSPNPLFPSLIPLGLASRSLAEEFVAWIPVEGEAYKAAPP</sequence>
<evidence type="ECO:0000313" key="1">
    <source>
        <dbReference type="EMBL" id="KAI5650406.1"/>
    </source>
</evidence>
<organism evidence="1 2">
    <name type="scientific">Catharanthus roseus</name>
    <name type="common">Madagascar periwinkle</name>
    <name type="synonym">Vinca rosea</name>
    <dbReference type="NCBI Taxonomy" id="4058"/>
    <lineage>
        <taxon>Eukaryota</taxon>
        <taxon>Viridiplantae</taxon>
        <taxon>Streptophyta</taxon>
        <taxon>Embryophyta</taxon>
        <taxon>Tracheophyta</taxon>
        <taxon>Spermatophyta</taxon>
        <taxon>Magnoliopsida</taxon>
        <taxon>eudicotyledons</taxon>
        <taxon>Gunneridae</taxon>
        <taxon>Pentapetalae</taxon>
        <taxon>asterids</taxon>
        <taxon>lamiids</taxon>
        <taxon>Gentianales</taxon>
        <taxon>Apocynaceae</taxon>
        <taxon>Rauvolfioideae</taxon>
        <taxon>Vinceae</taxon>
        <taxon>Catharanthinae</taxon>
        <taxon>Catharanthus</taxon>
    </lineage>
</organism>